<keyword evidence="1" id="KW-0540">Nuclease</keyword>
<proteinExistence type="predicted"/>
<dbReference type="EMBL" id="BK014938">
    <property type="protein sequence ID" value="DAD83520.1"/>
    <property type="molecule type" value="Genomic_DNA"/>
</dbReference>
<protein>
    <submittedName>
        <fullName evidence="1">Restriction endonuclease</fullName>
    </submittedName>
</protein>
<evidence type="ECO:0000313" key="1">
    <source>
        <dbReference type="EMBL" id="DAD83520.1"/>
    </source>
</evidence>
<reference evidence="1" key="1">
    <citation type="journal article" date="2021" name="Proc. Natl. Acad. Sci. U.S.A.">
        <title>A Catalog of Tens of Thousands of Viruses from Human Metagenomes Reveals Hidden Associations with Chronic Diseases.</title>
        <authorList>
            <person name="Tisza M.J."/>
            <person name="Buck C.B."/>
        </authorList>
    </citation>
    <scope>NUCLEOTIDE SEQUENCE</scope>
    <source>
        <strain evidence="1">Ctxc31</strain>
    </source>
</reference>
<organism evidence="1">
    <name type="scientific">Siphoviridae sp. ctxc31</name>
    <dbReference type="NCBI Taxonomy" id="2826520"/>
    <lineage>
        <taxon>Viruses</taxon>
        <taxon>Duplodnaviria</taxon>
        <taxon>Heunggongvirae</taxon>
        <taxon>Uroviricota</taxon>
        <taxon>Caudoviricetes</taxon>
    </lineage>
</organism>
<name>A0A8S5MMR1_9CAUD</name>
<keyword evidence="1" id="KW-0255">Endonuclease</keyword>
<keyword evidence="1" id="KW-0378">Hydrolase</keyword>
<sequence length="201" mass="24189">MDKNLKTKVCSTCKRNLPLEMFRKRSCAPDGLMYQCKDCKNKIDKFYRQSDKGRQAAKKDRIRRRVLGIENTYEKQRRRNDVDFRLRSRLRTRLRLSLKKTIKSKFYHTLDLLGCSLEDLKKHLENQFVEGMSWDNYGEWHIDHIVPCASFDLSDPNQQRICFNFRNLQPLWAKDNQRKQDKLPENYLEIINNIKRELALC</sequence>
<accession>A0A8S5MMR1</accession>
<dbReference type="GO" id="GO:0004519">
    <property type="term" value="F:endonuclease activity"/>
    <property type="evidence" value="ECO:0007669"/>
    <property type="project" value="UniProtKB-KW"/>
</dbReference>